<proteinExistence type="predicted"/>
<dbReference type="AlphaFoldDB" id="A0A1E3PLY0"/>
<name>A0A1E3PLY0_9ASCO</name>
<reference evidence="2 3" key="1">
    <citation type="journal article" date="2016" name="Proc. Natl. Acad. Sci. U.S.A.">
        <title>Comparative genomics of biotechnologically important yeasts.</title>
        <authorList>
            <person name="Riley R."/>
            <person name="Haridas S."/>
            <person name="Wolfe K.H."/>
            <person name="Lopes M.R."/>
            <person name="Hittinger C.T."/>
            <person name="Goeker M."/>
            <person name="Salamov A.A."/>
            <person name="Wisecaver J.H."/>
            <person name="Long T.M."/>
            <person name="Calvey C.H."/>
            <person name="Aerts A.L."/>
            <person name="Barry K.W."/>
            <person name="Choi C."/>
            <person name="Clum A."/>
            <person name="Coughlan A.Y."/>
            <person name="Deshpande S."/>
            <person name="Douglass A.P."/>
            <person name="Hanson S.J."/>
            <person name="Klenk H.-P."/>
            <person name="LaButti K.M."/>
            <person name="Lapidus A."/>
            <person name="Lindquist E.A."/>
            <person name="Lipzen A.M."/>
            <person name="Meier-Kolthoff J.P."/>
            <person name="Ohm R.A."/>
            <person name="Otillar R.P."/>
            <person name="Pangilinan J.L."/>
            <person name="Peng Y."/>
            <person name="Rokas A."/>
            <person name="Rosa C.A."/>
            <person name="Scheuner C."/>
            <person name="Sibirny A.A."/>
            <person name="Slot J.C."/>
            <person name="Stielow J.B."/>
            <person name="Sun H."/>
            <person name="Kurtzman C.P."/>
            <person name="Blackwell M."/>
            <person name="Grigoriev I.V."/>
            <person name="Jeffries T.W."/>
        </authorList>
    </citation>
    <scope>NUCLEOTIDE SEQUENCE [LARGE SCALE GENOMIC DNA]</scope>
    <source>
        <strain evidence="2 3">DSM 6958</strain>
    </source>
</reference>
<protein>
    <submittedName>
        <fullName evidence="2">Uncharacterized protein</fullName>
    </submittedName>
</protein>
<gene>
    <name evidence="2" type="ORF">NADFUDRAFT_50255</name>
</gene>
<dbReference type="Proteomes" id="UP000095009">
    <property type="component" value="Unassembled WGS sequence"/>
</dbReference>
<feature type="region of interest" description="Disordered" evidence="1">
    <location>
        <begin position="137"/>
        <end position="166"/>
    </location>
</feature>
<accession>A0A1E3PLY0</accession>
<evidence type="ECO:0000313" key="2">
    <source>
        <dbReference type="EMBL" id="ODQ66338.1"/>
    </source>
</evidence>
<evidence type="ECO:0000313" key="3">
    <source>
        <dbReference type="Proteomes" id="UP000095009"/>
    </source>
</evidence>
<sequence length="215" mass="24660">MIMNQYAPIDNPGKSLQIINDQYVPLKCWQLKRIWGSKDYIHRHFTSSVIQFQENKDLLPTMTIAPTLSRPASPDLNAWDDDDSLDSMESWDLTVTNTPKTQPYTAPTILPRETALAFYLQATYGNLARYHNRPAIAGQLTPTTSPDSSPELKPTVFPRPEPEKPSISMTTIRKELEEVFWYPYIPESTLEMWANIHDWHATEAKAVFAALFFNK</sequence>
<dbReference type="EMBL" id="KV454408">
    <property type="protein sequence ID" value="ODQ66338.1"/>
    <property type="molecule type" value="Genomic_DNA"/>
</dbReference>
<evidence type="ECO:0000256" key="1">
    <source>
        <dbReference type="SAM" id="MobiDB-lite"/>
    </source>
</evidence>
<organism evidence="2 3">
    <name type="scientific">Nadsonia fulvescens var. elongata DSM 6958</name>
    <dbReference type="NCBI Taxonomy" id="857566"/>
    <lineage>
        <taxon>Eukaryota</taxon>
        <taxon>Fungi</taxon>
        <taxon>Dikarya</taxon>
        <taxon>Ascomycota</taxon>
        <taxon>Saccharomycotina</taxon>
        <taxon>Dipodascomycetes</taxon>
        <taxon>Dipodascales</taxon>
        <taxon>Dipodascales incertae sedis</taxon>
        <taxon>Nadsonia</taxon>
    </lineage>
</organism>
<keyword evidence="3" id="KW-1185">Reference proteome</keyword>